<feature type="transmembrane region" description="Helical" evidence="4">
    <location>
        <begin position="424"/>
        <end position="450"/>
    </location>
</feature>
<feature type="transmembrane region" description="Helical" evidence="4">
    <location>
        <begin position="348"/>
        <end position="376"/>
    </location>
</feature>
<dbReference type="CDD" id="cd06423">
    <property type="entry name" value="CESA_like"/>
    <property type="match status" value="1"/>
</dbReference>
<dbReference type="InterPro" id="IPR001173">
    <property type="entry name" value="Glyco_trans_2-like"/>
</dbReference>
<reference evidence="7 8" key="1">
    <citation type="submission" date="2019-02" db="EMBL/GenBank/DDBJ databases">
        <title>Genome sequence of the sea-ice species Brumimicrobium glaciale.</title>
        <authorList>
            <person name="Bowman J.P."/>
        </authorList>
    </citation>
    <scope>NUCLEOTIDE SEQUENCE [LARGE SCALE GENOMIC DNA]</scope>
    <source>
        <strain evidence="7 8">IC156</strain>
    </source>
</reference>
<name>A0A4V1WGA9_9FLAO</name>
<dbReference type="SUPFAM" id="SSF53448">
    <property type="entry name" value="Nucleotide-diphospho-sugar transferases"/>
    <property type="match status" value="1"/>
</dbReference>
<protein>
    <submittedName>
        <fullName evidence="7">Glycosyltransferase family 2 protein</fullName>
    </submittedName>
</protein>
<sequence>MEGVALVYQYLIFFYSFLMTVIYISLAILGYINIVRNKRKYTEKEEEDLKMLPEIAPGISVVAPAFNEEVIIIENVRSLLNLDYPNFEVVIVNDGSKDKTLELLIEEFELIEIPFPYIQKVICQPVKKIFRSKNEKFRRLTIVDKENGGTKADAMNAGINVAKYDYFINTDVDCLLARDTLTKCILPVLDSKRRVIAVGATMRMVNNCEVKDGVITRVRPPKAFIPTFQETEYLRSYLLAKMGWSMFNLIPNVSGGFGLFYKPVTIDAGGYDPLSHAEDMDMTLRMVANMRDNKQKYRIVQIPDTCCWTEGPPNIKVLQRQRSRWGRGLLQIFVVHRKLLFNRKYGRMGFWVMPYALVFEFMAPIIEFFGLLFMIFLLFTDQVNFNTFWLMLFFVYLLGVTISLVAISFDILTKKHYNSYREYIRLVIFSSLEAVIYHPLIVIFSLNGYIQFLTRKDFSWGAMTRQGFKQSESETEILTTAVNKK</sequence>
<keyword evidence="2" id="KW-0328">Glycosyltransferase</keyword>
<dbReference type="Proteomes" id="UP000293952">
    <property type="component" value="Unassembled WGS sequence"/>
</dbReference>
<keyword evidence="4" id="KW-0812">Transmembrane</keyword>
<dbReference type="Pfam" id="PF13632">
    <property type="entry name" value="Glyco_trans_2_3"/>
    <property type="match status" value="1"/>
</dbReference>
<comment type="caution">
    <text evidence="7">The sequence shown here is derived from an EMBL/GenBank/DDBJ whole genome shotgun (WGS) entry which is preliminary data.</text>
</comment>
<dbReference type="PANTHER" id="PTHR43630">
    <property type="entry name" value="POLY-BETA-1,6-N-ACETYL-D-GLUCOSAMINE SYNTHASE"/>
    <property type="match status" value="1"/>
</dbReference>
<keyword evidence="3 7" id="KW-0808">Transferase</keyword>
<keyword evidence="4" id="KW-1133">Transmembrane helix</keyword>
<keyword evidence="8" id="KW-1185">Reference proteome</keyword>
<gene>
    <name evidence="7" type="ORF">ERX46_03435</name>
</gene>
<feature type="domain" description="Glycosyltransferase 2-like" evidence="6">
    <location>
        <begin position="268"/>
        <end position="379"/>
    </location>
</feature>
<evidence type="ECO:0000313" key="8">
    <source>
        <dbReference type="Proteomes" id="UP000293952"/>
    </source>
</evidence>
<dbReference type="EMBL" id="SETE01000001">
    <property type="protein sequence ID" value="RYM36061.1"/>
    <property type="molecule type" value="Genomic_DNA"/>
</dbReference>
<dbReference type="InterPro" id="IPR029044">
    <property type="entry name" value="Nucleotide-diphossugar_trans"/>
</dbReference>
<dbReference type="GO" id="GO:0016757">
    <property type="term" value="F:glycosyltransferase activity"/>
    <property type="evidence" value="ECO:0007669"/>
    <property type="project" value="UniProtKB-KW"/>
</dbReference>
<evidence type="ECO:0000259" key="5">
    <source>
        <dbReference type="Pfam" id="PF00535"/>
    </source>
</evidence>
<dbReference type="PANTHER" id="PTHR43630:SF1">
    <property type="entry name" value="POLY-BETA-1,6-N-ACETYL-D-GLUCOSAMINE SYNTHASE"/>
    <property type="match status" value="1"/>
</dbReference>
<comment type="similarity">
    <text evidence="1">Belongs to the glycosyltransferase 2 family.</text>
</comment>
<accession>A0A4V1WGA9</accession>
<evidence type="ECO:0000256" key="2">
    <source>
        <dbReference type="ARBA" id="ARBA00022676"/>
    </source>
</evidence>
<feature type="domain" description="Glycosyltransferase 2-like" evidence="5">
    <location>
        <begin position="60"/>
        <end position="197"/>
    </location>
</feature>
<evidence type="ECO:0000256" key="3">
    <source>
        <dbReference type="ARBA" id="ARBA00022679"/>
    </source>
</evidence>
<dbReference type="AlphaFoldDB" id="A0A4V1WGA9"/>
<evidence type="ECO:0000256" key="1">
    <source>
        <dbReference type="ARBA" id="ARBA00006739"/>
    </source>
</evidence>
<evidence type="ECO:0000313" key="7">
    <source>
        <dbReference type="EMBL" id="RYM36061.1"/>
    </source>
</evidence>
<proteinExistence type="inferred from homology"/>
<evidence type="ECO:0000256" key="4">
    <source>
        <dbReference type="SAM" id="Phobius"/>
    </source>
</evidence>
<keyword evidence="4" id="KW-0472">Membrane</keyword>
<dbReference type="Pfam" id="PF00535">
    <property type="entry name" value="Glycos_transf_2"/>
    <property type="match status" value="1"/>
</dbReference>
<dbReference type="Gene3D" id="3.90.550.10">
    <property type="entry name" value="Spore Coat Polysaccharide Biosynthesis Protein SpsA, Chain A"/>
    <property type="match status" value="1"/>
</dbReference>
<feature type="transmembrane region" description="Helical" evidence="4">
    <location>
        <begin position="12"/>
        <end position="34"/>
    </location>
</feature>
<organism evidence="7 8">
    <name type="scientific">Brumimicrobium glaciale</name>
    <dbReference type="NCBI Taxonomy" id="200475"/>
    <lineage>
        <taxon>Bacteria</taxon>
        <taxon>Pseudomonadati</taxon>
        <taxon>Bacteroidota</taxon>
        <taxon>Flavobacteriia</taxon>
        <taxon>Flavobacteriales</taxon>
        <taxon>Crocinitomicaceae</taxon>
        <taxon>Brumimicrobium</taxon>
    </lineage>
</organism>
<evidence type="ECO:0000259" key="6">
    <source>
        <dbReference type="Pfam" id="PF13632"/>
    </source>
</evidence>
<dbReference type="OrthoDB" id="9766299at2"/>
<dbReference type="RefSeq" id="WP_130092426.1">
    <property type="nucleotide sequence ID" value="NZ_SETE01000001.1"/>
</dbReference>
<feature type="transmembrane region" description="Helical" evidence="4">
    <location>
        <begin position="388"/>
        <end position="412"/>
    </location>
</feature>